<keyword evidence="2" id="KW-1185">Reference proteome</keyword>
<gene>
    <name evidence="1" type="ORF">GA0116948_11328</name>
</gene>
<protein>
    <submittedName>
        <fullName evidence="1">SatD family (SatD)</fullName>
    </submittedName>
</protein>
<proteinExistence type="predicted"/>
<reference evidence="1 2" key="1">
    <citation type="submission" date="2016-08" db="EMBL/GenBank/DDBJ databases">
        <authorList>
            <person name="Seilhamer J.J."/>
        </authorList>
    </citation>
    <scope>NUCLEOTIDE SEQUENCE [LARGE SCALE GENOMIC DNA]</scope>
    <source>
        <strain evidence="1 2">A37T2</strain>
    </source>
</reference>
<evidence type="ECO:0000313" key="2">
    <source>
        <dbReference type="Proteomes" id="UP000242818"/>
    </source>
</evidence>
<dbReference type="Proteomes" id="UP000242818">
    <property type="component" value="Unassembled WGS sequence"/>
</dbReference>
<dbReference type="RefSeq" id="WP_089714074.1">
    <property type="nucleotide sequence ID" value="NZ_FMAR01000013.1"/>
</dbReference>
<evidence type="ECO:0000313" key="1">
    <source>
        <dbReference type="EMBL" id="SCC53154.1"/>
    </source>
</evidence>
<organism evidence="1 2">
    <name type="scientific">Chitinophaga costaii</name>
    <dbReference type="NCBI Taxonomy" id="1335309"/>
    <lineage>
        <taxon>Bacteria</taxon>
        <taxon>Pseudomonadati</taxon>
        <taxon>Bacteroidota</taxon>
        <taxon>Chitinophagia</taxon>
        <taxon>Chitinophagales</taxon>
        <taxon>Chitinophagaceae</taxon>
        <taxon>Chitinophaga</taxon>
    </lineage>
</organism>
<dbReference type="EMBL" id="FMAR01000013">
    <property type="protein sequence ID" value="SCC53154.1"/>
    <property type="molecule type" value="Genomic_DNA"/>
</dbReference>
<dbReference type="OrthoDB" id="3197351at2"/>
<name>A0A1C4FBB0_9BACT</name>
<dbReference type="AlphaFoldDB" id="A0A1C4FBB0"/>
<dbReference type="Pfam" id="PF16264">
    <property type="entry name" value="SatD"/>
    <property type="match status" value="1"/>
</dbReference>
<accession>A0A1C4FBB0</accession>
<sequence>MSKHLYFILMADIIGSRQSDQRLLMADFKALVTKINKKQKKTLLSPITITLGDEFQGIIHDLPASLKIMLEMEEMIIALGKTFKLRYVLMQGEIDTPINPSIAYEMLGPGLTAARETLNQLKRDHHRFEINLQDQALSGALNNSFFALQSIVDNWNPEKDYALVDGFLRYIDYKKVAAALHKTPSLMWKREKSLQIKAYNALKAVINYLGGN</sequence>
<dbReference type="STRING" id="1335309.GA0116948_11328"/>
<dbReference type="InterPro" id="IPR032580">
    <property type="entry name" value="SatD"/>
</dbReference>